<dbReference type="InterPro" id="IPR021255">
    <property type="entry name" value="DUF2807"/>
</dbReference>
<evidence type="ECO:0000259" key="1">
    <source>
        <dbReference type="Pfam" id="PF10988"/>
    </source>
</evidence>
<dbReference type="EMBL" id="VLKW01000018">
    <property type="protein sequence ID" value="TWI41006.1"/>
    <property type="molecule type" value="Genomic_DNA"/>
</dbReference>
<name>A0A562PAI8_9BURK</name>
<feature type="domain" description="Putative auto-transporter adhesin head GIN" evidence="1">
    <location>
        <begin position="174"/>
        <end position="274"/>
    </location>
</feature>
<dbReference type="AlphaFoldDB" id="A0A562PAI8"/>
<dbReference type="Gene3D" id="2.160.20.120">
    <property type="match status" value="1"/>
</dbReference>
<organism evidence="3 4">
    <name type="scientific">Pseudoduganella flava</name>
    <dbReference type="NCBI Taxonomy" id="871742"/>
    <lineage>
        <taxon>Bacteria</taxon>
        <taxon>Pseudomonadati</taxon>
        <taxon>Pseudomonadota</taxon>
        <taxon>Betaproteobacteria</taxon>
        <taxon>Burkholderiales</taxon>
        <taxon>Oxalobacteraceae</taxon>
        <taxon>Telluria group</taxon>
        <taxon>Pseudoduganella</taxon>
    </lineage>
</organism>
<dbReference type="PROSITE" id="PS51257">
    <property type="entry name" value="PROKAR_LIPOPROTEIN"/>
    <property type="match status" value="1"/>
</dbReference>
<reference evidence="3 4" key="1">
    <citation type="journal article" date="2015" name="Stand. Genomic Sci.">
        <title>Genomic Encyclopedia of Bacterial and Archaeal Type Strains, Phase III: the genomes of soil and plant-associated and newly described type strains.</title>
        <authorList>
            <person name="Whitman W.B."/>
            <person name="Woyke T."/>
            <person name="Klenk H.P."/>
            <person name="Zhou Y."/>
            <person name="Lilburn T.G."/>
            <person name="Beck B.J."/>
            <person name="De Vos P."/>
            <person name="Vandamme P."/>
            <person name="Eisen J.A."/>
            <person name="Garrity G."/>
            <person name="Hugenholtz P."/>
            <person name="Kyrpides N.C."/>
        </authorList>
    </citation>
    <scope>NUCLEOTIDE SEQUENCE [LARGE SCALE GENOMIC DNA]</scope>
    <source>
        <strain evidence="3 4">CGMCC 1.10685</strain>
    </source>
</reference>
<dbReference type="PANTHER" id="PTHR39200">
    <property type="entry name" value="HYPOTHETICAL EXPORTED PROTEIN"/>
    <property type="match status" value="1"/>
</dbReference>
<protein>
    <submittedName>
        <fullName evidence="2">DUF2807 domain-containing protein</fullName>
    </submittedName>
    <submittedName>
        <fullName evidence="3">Putative autotransporter adhesin-like protein</fullName>
    </submittedName>
</protein>
<sequence>MRPPTLSALPALIATILAGCVIVVPGDRHAADGATLEGDGNVVAETRAVDGAPALELAGRRQVDLDVAVQVGAAPALSLEGDANVLAHLHTETRGGTLRIWSDRDVHATQPVRVRYTVPRLERLETAGSAGTHVSGLAGGTLHVVQRGSGRIELRGHVDRLEAVNSGSGRLVADALDAGSARVALNGSGRVSVGGVHGDALQAQLYGSGTLTARGEVRQADVTVYGSGDAELAGLHAASADLATTGSGDIAIAVTGRVTTHTNGAGSITIYGDPLERSVAGKGTAFVR</sequence>
<feature type="domain" description="Putative auto-transporter adhesin head GIN" evidence="1">
    <location>
        <begin position="65"/>
        <end position="173"/>
    </location>
</feature>
<evidence type="ECO:0000313" key="3">
    <source>
        <dbReference type="EMBL" id="TWI41006.1"/>
    </source>
</evidence>
<dbReference type="EMBL" id="CP046904">
    <property type="protein sequence ID" value="QGZ42740.1"/>
    <property type="molecule type" value="Genomic_DNA"/>
</dbReference>
<dbReference type="Pfam" id="PF10988">
    <property type="entry name" value="DUF2807"/>
    <property type="match status" value="2"/>
</dbReference>
<accession>A0A562PAI8</accession>
<gene>
    <name evidence="2" type="ORF">GO485_29360</name>
    <name evidence="3" type="ORF">IP92_05726</name>
</gene>
<evidence type="ECO:0000313" key="4">
    <source>
        <dbReference type="Proteomes" id="UP000315112"/>
    </source>
</evidence>
<evidence type="ECO:0000313" key="2">
    <source>
        <dbReference type="EMBL" id="QGZ42740.1"/>
    </source>
</evidence>
<dbReference type="OrthoDB" id="7057818at2"/>
<proteinExistence type="predicted"/>
<reference evidence="3" key="2">
    <citation type="submission" date="2019-07" db="EMBL/GenBank/DDBJ databases">
        <authorList>
            <person name="Whitman W."/>
            <person name="Huntemann M."/>
            <person name="Clum A."/>
            <person name="Pillay M."/>
            <person name="Palaniappan K."/>
            <person name="Varghese N."/>
            <person name="Mikhailova N."/>
            <person name="Stamatis D."/>
            <person name="Reddy T."/>
            <person name="Daum C."/>
            <person name="Shapiro N."/>
            <person name="Ivanova N."/>
            <person name="Kyrpides N."/>
            <person name="Woyke T."/>
        </authorList>
    </citation>
    <scope>NUCLEOTIDE SEQUENCE</scope>
    <source>
        <strain evidence="3">CGMCC 1.10685</strain>
    </source>
</reference>
<reference evidence="2 5" key="3">
    <citation type="submission" date="2019-12" db="EMBL/GenBank/DDBJ databases">
        <title>Draft Genome Sequences of Six Type Strains of the Genus Massilia.</title>
        <authorList>
            <person name="Miess H."/>
            <person name="Frediansyah A."/>
            <person name="Goeker M."/>
            <person name="Gross H."/>
        </authorList>
    </citation>
    <scope>NUCLEOTIDE SEQUENCE [LARGE SCALE GENOMIC DNA]</scope>
    <source>
        <strain evidence="2 5">DSM 26639</strain>
    </source>
</reference>
<dbReference type="Proteomes" id="UP000315112">
    <property type="component" value="Unassembled WGS sequence"/>
</dbReference>
<dbReference type="RefSeq" id="WP_145881872.1">
    <property type="nucleotide sequence ID" value="NZ_CP046904.1"/>
</dbReference>
<keyword evidence="5" id="KW-1185">Reference proteome</keyword>
<dbReference type="PANTHER" id="PTHR39200:SF1">
    <property type="entry name" value="AUTO-TRANSPORTER ADHESIN HEAD GIN DOMAIN-CONTAINING PROTEIN-RELATED"/>
    <property type="match status" value="1"/>
</dbReference>
<evidence type="ECO:0000313" key="5">
    <source>
        <dbReference type="Proteomes" id="UP000437862"/>
    </source>
</evidence>
<dbReference type="Proteomes" id="UP000437862">
    <property type="component" value="Chromosome"/>
</dbReference>